<dbReference type="InterPro" id="IPR002156">
    <property type="entry name" value="RNaseH_domain"/>
</dbReference>
<dbReference type="GO" id="GO:0003676">
    <property type="term" value="F:nucleic acid binding"/>
    <property type="evidence" value="ECO:0007669"/>
    <property type="project" value="InterPro"/>
</dbReference>
<organism evidence="2 3">
    <name type="scientific">Escallonia herrerae</name>
    <dbReference type="NCBI Taxonomy" id="1293975"/>
    <lineage>
        <taxon>Eukaryota</taxon>
        <taxon>Viridiplantae</taxon>
        <taxon>Streptophyta</taxon>
        <taxon>Embryophyta</taxon>
        <taxon>Tracheophyta</taxon>
        <taxon>Spermatophyta</taxon>
        <taxon>Magnoliopsida</taxon>
        <taxon>eudicotyledons</taxon>
        <taxon>Gunneridae</taxon>
        <taxon>Pentapetalae</taxon>
        <taxon>asterids</taxon>
        <taxon>campanulids</taxon>
        <taxon>Escalloniales</taxon>
        <taxon>Escalloniaceae</taxon>
        <taxon>Escallonia</taxon>
    </lineage>
</organism>
<sequence length="358" mass="40343">MLASTTAPASIASTAFRHHQLFNSINHHSVASFVKRHTGNCVAMILVLHRRNDVSSGWRWPGLRNVRFVFHRTSDVSDCWGWPGLRGRHPVKALSIETHNPDGLAVRFFWPCWLLLVHLGSAQGTCVASFQPSEYAACVEDMAARQAIDHVPEHKIFMTNRALNPKGVEVLVQSYSQYHINATIKDSEIGQRWRFTAKGTGVNNAEMEATVIAYFQKLFTSSNPNSVDMEEALAAIETKVTDDMNENLSRNFRDDEVSAALRSMFPTKALGRDGDAAADIIYALKSRKTNLSKIGHIVYEIKKMTDLFQKVQILQVKRTGNNVARSFAKEVLFVRDMRYWRDVTPDFIVPILLKDVPA</sequence>
<proteinExistence type="predicted"/>
<evidence type="ECO:0000313" key="2">
    <source>
        <dbReference type="EMBL" id="KAK3042261.1"/>
    </source>
</evidence>
<accession>A0AA88X8Z5</accession>
<name>A0AA88X8Z5_9ASTE</name>
<dbReference type="AlphaFoldDB" id="A0AA88X8Z5"/>
<keyword evidence="3" id="KW-1185">Reference proteome</keyword>
<dbReference type="Pfam" id="PF13456">
    <property type="entry name" value="RVT_3"/>
    <property type="match status" value="1"/>
</dbReference>
<feature type="domain" description="RNase H type-1" evidence="1">
    <location>
        <begin position="279"/>
        <end position="330"/>
    </location>
</feature>
<comment type="caution">
    <text evidence="2">The sequence shown here is derived from an EMBL/GenBank/DDBJ whole genome shotgun (WGS) entry which is preliminary data.</text>
</comment>
<evidence type="ECO:0000313" key="3">
    <source>
        <dbReference type="Proteomes" id="UP001188597"/>
    </source>
</evidence>
<dbReference type="GO" id="GO:0004523">
    <property type="term" value="F:RNA-DNA hybrid ribonuclease activity"/>
    <property type="evidence" value="ECO:0007669"/>
    <property type="project" value="InterPro"/>
</dbReference>
<dbReference type="Proteomes" id="UP001188597">
    <property type="component" value="Unassembled WGS sequence"/>
</dbReference>
<evidence type="ECO:0000259" key="1">
    <source>
        <dbReference type="Pfam" id="PF13456"/>
    </source>
</evidence>
<protein>
    <recommendedName>
        <fullName evidence="1">RNase H type-1 domain-containing protein</fullName>
    </recommendedName>
</protein>
<gene>
    <name evidence="2" type="ORF">RJ639_001856</name>
</gene>
<reference evidence="2" key="1">
    <citation type="submission" date="2022-12" db="EMBL/GenBank/DDBJ databases">
        <title>Draft genome assemblies for two species of Escallonia (Escalloniales).</title>
        <authorList>
            <person name="Chanderbali A."/>
            <person name="Dervinis C."/>
            <person name="Anghel I."/>
            <person name="Soltis D."/>
            <person name="Soltis P."/>
            <person name="Zapata F."/>
        </authorList>
    </citation>
    <scope>NUCLEOTIDE SEQUENCE</scope>
    <source>
        <strain evidence="2">UCBG64.0493</strain>
        <tissue evidence="2">Leaf</tissue>
    </source>
</reference>
<dbReference type="EMBL" id="JAVXUP010000022">
    <property type="protein sequence ID" value="KAK3042261.1"/>
    <property type="molecule type" value="Genomic_DNA"/>
</dbReference>